<dbReference type="EMBL" id="KZ772768">
    <property type="protein sequence ID" value="PTQ32658.1"/>
    <property type="molecule type" value="Genomic_DNA"/>
</dbReference>
<feature type="chain" id="PRO_5015339947" description="Secreted protein" evidence="1">
    <location>
        <begin position="22"/>
        <end position="98"/>
    </location>
</feature>
<feature type="signal peptide" evidence="1">
    <location>
        <begin position="1"/>
        <end position="21"/>
    </location>
</feature>
<dbReference type="Proteomes" id="UP000244005">
    <property type="component" value="Unassembled WGS sequence"/>
</dbReference>
<evidence type="ECO:0000256" key="1">
    <source>
        <dbReference type="SAM" id="SignalP"/>
    </source>
</evidence>
<proteinExistence type="predicted"/>
<keyword evidence="1" id="KW-0732">Signal</keyword>
<evidence type="ECO:0008006" key="4">
    <source>
        <dbReference type="Google" id="ProtNLM"/>
    </source>
</evidence>
<dbReference type="AlphaFoldDB" id="A0A2R6WFM6"/>
<gene>
    <name evidence="2" type="ORF">MARPO_0096s0014</name>
</gene>
<name>A0A2R6WFM6_MARPO</name>
<evidence type="ECO:0000313" key="3">
    <source>
        <dbReference type="Proteomes" id="UP000244005"/>
    </source>
</evidence>
<evidence type="ECO:0000313" key="2">
    <source>
        <dbReference type="EMBL" id="PTQ32658.1"/>
    </source>
</evidence>
<protein>
    <recommendedName>
        <fullName evidence="4">Secreted protein</fullName>
    </recommendedName>
</protein>
<reference evidence="3" key="1">
    <citation type="journal article" date="2017" name="Cell">
        <title>Insights into land plant evolution garnered from the Marchantia polymorpha genome.</title>
        <authorList>
            <person name="Bowman J.L."/>
            <person name="Kohchi T."/>
            <person name="Yamato K.T."/>
            <person name="Jenkins J."/>
            <person name="Shu S."/>
            <person name="Ishizaki K."/>
            <person name="Yamaoka S."/>
            <person name="Nishihama R."/>
            <person name="Nakamura Y."/>
            <person name="Berger F."/>
            <person name="Adam C."/>
            <person name="Aki S.S."/>
            <person name="Althoff F."/>
            <person name="Araki T."/>
            <person name="Arteaga-Vazquez M.A."/>
            <person name="Balasubrmanian S."/>
            <person name="Barry K."/>
            <person name="Bauer D."/>
            <person name="Boehm C.R."/>
            <person name="Briginshaw L."/>
            <person name="Caballero-Perez J."/>
            <person name="Catarino B."/>
            <person name="Chen F."/>
            <person name="Chiyoda S."/>
            <person name="Chovatia M."/>
            <person name="Davies K.M."/>
            <person name="Delmans M."/>
            <person name="Demura T."/>
            <person name="Dierschke T."/>
            <person name="Dolan L."/>
            <person name="Dorantes-Acosta A.E."/>
            <person name="Eklund D.M."/>
            <person name="Florent S.N."/>
            <person name="Flores-Sandoval E."/>
            <person name="Fujiyama A."/>
            <person name="Fukuzawa H."/>
            <person name="Galik B."/>
            <person name="Grimanelli D."/>
            <person name="Grimwood J."/>
            <person name="Grossniklaus U."/>
            <person name="Hamada T."/>
            <person name="Haseloff J."/>
            <person name="Hetherington A.J."/>
            <person name="Higo A."/>
            <person name="Hirakawa Y."/>
            <person name="Hundley H.N."/>
            <person name="Ikeda Y."/>
            <person name="Inoue K."/>
            <person name="Inoue S.I."/>
            <person name="Ishida S."/>
            <person name="Jia Q."/>
            <person name="Kakita M."/>
            <person name="Kanazawa T."/>
            <person name="Kawai Y."/>
            <person name="Kawashima T."/>
            <person name="Kennedy M."/>
            <person name="Kinose K."/>
            <person name="Kinoshita T."/>
            <person name="Kohara Y."/>
            <person name="Koide E."/>
            <person name="Komatsu K."/>
            <person name="Kopischke S."/>
            <person name="Kubo M."/>
            <person name="Kyozuka J."/>
            <person name="Lagercrantz U."/>
            <person name="Lin S.S."/>
            <person name="Lindquist E."/>
            <person name="Lipzen A.M."/>
            <person name="Lu C.W."/>
            <person name="De Luna E."/>
            <person name="Martienssen R.A."/>
            <person name="Minamino N."/>
            <person name="Mizutani M."/>
            <person name="Mizutani M."/>
            <person name="Mochizuki N."/>
            <person name="Monte I."/>
            <person name="Mosher R."/>
            <person name="Nagasaki H."/>
            <person name="Nakagami H."/>
            <person name="Naramoto S."/>
            <person name="Nishitani K."/>
            <person name="Ohtani M."/>
            <person name="Okamoto T."/>
            <person name="Okumura M."/>
            <person name="Phillips J."/>
            <person name="Pollak B."/>
            <person name="Reinders A."/>
            <person name="Rovekamp M."/>
            <person name="Sano R."/>
            <person name="Sawa S."/>
            <person name="Schmid M.W."/>
            <person name="Shirakawa M."/>
            <person name="Solano R."/>
            <person name="Spunde A."/>
            <person name="Suetsugu N."/>
            <person name="Sugano S."/>
            <person name="Sugiyama A."/>
            <person name="Sun R."/>
            <person name="Suzuki Y."/>
            <person name="Takenaka M."/>
            <person name="Takezawa D."/>
            <person name="Tomogane H."/>
            <person name="Tsuzuki M."/>
            <person name="Ueda T."/>
            <person name="Umeda M."/>
            <person name="Ward J.M."/>
            <person name="Watanabe Y."/>
            <person name="Yazaki K."/>
            <person name="Yokoyama R."/>
            <person name="Yoshitake Y."/>
            <person name="Yotsui I."/>
            <person name="Zachgo S."/>
            <person name="Schmutz J."/>
        </authorList>
    </citation>
    <scope>NUCLEOTIDE SEQUENCE [LARGE SCALE GENOMIC DNA]</scope>
    <source>
        <strain evidence="3">Tak-1</strain>
    </source>
</reference>
<sequence length="98" mass="10810">MTDNARIVFIMAMARLQIASIEFFCTSTFGCCTGSGDMTCTSRVLWPTEVGGAFTPLKCFEGLGTPKMSESILLTRRSCRDKPSVHKPLNCDAQFLFD</sequence>
<keyword evidence="3" id="KW-1185">Reference proteome</keyword>
<organism evidence="2 3">
    <name type="scientific">Marchantia polymorpha</name>
    <name type="common">Common liverwort</name>
    <name type="synonym">Marchantia aquatica</name>
    <dbReference type="NCBI Taxonomy" id="3197"/>
    <lineage>
        <taxon>Eukaryota</taxon>
        <taxon>Viridiplantae</taxon>
        <taxon>Streptophyta</taxon>
        <taxon>Embryophyta</taxon>
        <taxon>Marchantiophyta</taxon>
        <taxon>Marchantiopsida</taxon>
        <taxon>Marchantiidae</taxon>
        <taxon>Marchantiales</taxon>
        <taxon>Marchantiaceae</taxon>
        <taxon>Marchantia</taxon>
    </lineage>
</organism>
<accession>A0A2R6WFM6</accession>